<dbReference type="PANTHER" id="PTHR37042:SF4">
    <property type="entry name" value="OUTER MEMBRANE PROTEIN RV1973"/>
    <property type="match status" value="1"/>
</dbReference>
<comment type="caution">
    <text evidence="4">The sequence shown here is derived from an EMBL/GenBank/DDBJ whole genome shotgun (WGS) entry which is preliminary data.</text>
</comment>
<keyword evidence="3" id="KW-0812">Transmembrane</keyword>
<sequence length="207" mass="21886">MSEERENEQRSGRLGGVLTAARGGIGSIGAGARQAAGLPAAAWADARRRPKRAYTVLGAMATVLLLAAGLFGFFALRQAQVESARGAASAAAEQKVTTLLSYDYRTIVADQQDRQALVTGQFREDYGSLIADIVGPAATRQQLTTRSSVVSSSVVGTEGTDQVTLLMFLNQTTQSADKPDPTLSGSRIRVTLQEVDGDWLVSELTPV</sequence>
<dbReference type="PANTHER" id="PTHR37042">
    <property type="entry name" value="OUTER MEMBRANE PROTEIN RV1973"/>
    <property type="match status" value="1"/>
</dbReference>
<organism evidence="4 5">
    <name type="scientific">Pseudonocardia xishanensis</name>
    <dbReference type="NCBI Taxonomy" id="630995"/>
    <lineage>
        <taxon>Bacteria</taxon>
        <taxon>Bacillati</taxon>
        <taxon>Actinomycetota</taxon>
        <taxon>Actinomycetes</taxon>
        <taxon>Pseudonocardiales</taxon>
        <taxon>Pseudonocardiaceae</taxon>
        <taxon>Pseudonocardia</taxon>
    </lineage>
</organism>
<reference evidence="5" key="1">
    <citation type="journal article" date="2019" name="Int. J. Syst. Evol. Microbiol.">
        <title>The Global Catalogue of Microorganisms (GCM) 10K type strain sequencing project: providing services to taxonomists for standard genome sequencing and annotation.</title>
        <authorList>
            <consortium name="The Broad Institute Genomics Platform"/>
            <consortium name="The Broad Institute Genome Sequencing Center for Infectious Disease"/>
            <person name="Wu L."/>
            <person name="Ma J."/>
        </authorList>
    </citation>
    <scope>NUCLEOTIDE SEQUENCE [LARGE SCALE GENOMIC DNA]</scope>
    <source>
        <strain evidence="5">JCM 17906</strain>
    </source>
</reference>
<gene>
    <name evidence="4" type="ORF">GCM10023175_36040</name>
</gene>
<name>A0ABP8RV45_9PSEU</name>
<evidence type="ECO:0000256" key="3">
    <source>
        <dbReference type="SAM" id="Phobius"/>
    </source>
</evidence>
<evidence type="ECO:0000256" key="1">
    <source>
        <dbReference type="ARBA" id="ARBA00004370"/>
    </source>
</evidence>
<comment type="subcellular location">
    <subcellularLocation>
        <location evidence="1">Membrane</location>
    </subcellularLocation>
</comment>
<keyword evidence="3" id="KW-1133">Transmembrane helix</keyword>
<feature type="transmembrane region" description="Helical" evidence="3">
    <location>
        <begin position="53"/>
        <end position="76"/>
    </location>
</feature>
<protein>
    <recommendedName>
        <fullName evidence="6">Mce-associated membrane protein</fullName>
    </recommendedName>
</protein>
<keyword evidence="5" id="KW-1185">Reference proteome</keyword>
<evidence type="ECO:0008006" key="6">
    <source>
        <dbReference type="Google" id="ProtNLM"/>
    </source>
</evidence>
<proteinExistence type="predicted"/>
<evidence type="ECO:0000256" key="2">
    <source>
        <dbReference type="ARBA" id="ARBA00023136"/>
    </source>
</evidence>
<dbReference type="EMBL" id="BAABGT010000041">
    <property type="protein sequence ID" value="GAA4548867.1"/>
    <property type="molecule type" value="Genomic_DNA"/>
</dbReference>
<accession>A0ABP8RV45</accession>
<evidence type="ECO:0000313" key="4">
    <source>
        <dbReference type="EMBL" id="GAA4548867.1"/>
    </source>
</evidence>
<evidence type="ECO:0000313" key="5">
    <source>
        <dbReference type="Proteomes" id="UP001501598"/>
    </source>
</evidence>
<dbReference type="RefSeq" id="WP_345419477.1">
    <property type="nucleotide sequence ID" value="NZ_BAABGT010000041.1"/>
</dbReference>
<keyword evidence="2 3" id="KW-0472">Membrane</keyword>
<dbReference type="Proteomes" id="UP001501598">
    <property type="component" value="Unassembled WGS sequence"/>
</dbReference>